<feature type="chain" id="PRO_5039203375" evidence="6">
    <location>
        <begin position="20"/>
        <end position="512"/>
    </location>
</feature>
<sequence length="512" mass="57794">MKKGMAAFTVTTMLAGLLAACGGDGGDAGGAKTGEASGEGGGTSKPAAKTTLTMLVGAQSNWTYAKDKPIWKAIEEKTNVEITGTVPPGDNYNEAVNLTIATGNMPDLMFMSSFVTANKYGQQGALANIMEHLDSMPNFKSWLAKYPELKERYTSSEGKMFMFPNEGFGQGERISWMYRDDIFKKHNLTLPNSYDELYETLKKLKQLYPDSYPFVTRGAFGTISRMAPQFNTYNDTYYDFDKKEWRYGPIEDNYKKLVVFLNRLYKEGLMPPDWLTVKGKQFDDFIANNKSFVFLDYMVMDYYNVPLRKDNPQFSMLFMPPPAGFAGANRHNININTVDSGMTVASTSKKIKEAMKYMDFFYSEAGRELSSWGIKGVTYEEANGKKKYLDAFKTMSDLREKPGLLNYGTYTWIDYSALLTLTSKETTDAYAAIGKYDSKLQPKPPFTEKENDVLTTIGQSVLKHREENITKFILGDKGMDQWDAYVSESKKLGLDQVIKVYKDAYDRVLKAK</sequence>
<protein>
    <submittedName>
        <fullName evidence="7">Extracellular solute-binding protein</fullName>
    </submittedName>
</protein>
<keyword evidence="2 6" id="KW-0732">Signal</keyword>
<keyword evidence="1" id="KW-1003">Cell membrane</keyword>
<evidence type="ECO:0000313" key="7">
    <source>
        <dbReference type="EMBL" id="MBD2865508.1"/>
    </source>
</evidence>
<dbReference type="InterPro" id="IPR006059">
    <property type="entry name" value="SBP"/>
</dbReference>
<dbReference type="PANTHER" id="PTHR43649">
    <property type="entry name" value="ARABINOSE-BINDING PROTEIN-RELATED"/>
    <property type="match status" value="1"/>
</dbReference>
<dbReference type="AlphaFoldDB" id="A0A927CF51"/>
<keyword evidence="3" id="KW-0472">Membrane</keyword>
<evidence type="ECO:0000256" key="5">
    <source>
        <dbReference type="ARBA" id="ARBA00023288"/>
    </source>
</evidence>
<evidence type="ECO:0000256" key="2">
    <source>
        <dbReference type="ARBA" id="ARBA00022729"/>
    </source>
</evidence>
<dbReference type="EMBL" id="JACXJA010000043">
    <property type="protein sequence ID" value="MBD2865508.1"/>
    <property type="molecule type" value="Genomic_DNA"/>
</dbReference>
<evidence type="ECO:0000256" key="4">
    <source>
        <dbReference type="ARBA" id="ARBA00023139"/>
    </source>
</evidence>
<evidence type="ECO:0000256" key="6">
    <source>
        <dbReference type="SAM" id="SignalP"/>
    </source>
</evidence>
<organism evidence="7 8">
    <name type="scientific">Paenibacillus oceani</name>
    <dbReference type="NCBI Taxonomy" id="2772510"/>
    <lineage>
        <taxon>Bacteria</taxon>
        <taxon>Bacillati</taxon>
        <taxon>Bacillota</taxon>
        <taxon>Bacilli</taxon>
        <taxon>Bacillales</taxon>
        <taxon>Paenibacillaceae</taxon>
        <taxon>Paenibacillus</taxon>
    </lineage>
</organism>
<reference evidence="7" key="1">
    <citation type="submission" date="2020-09" db="EMBL/GenBank/DDBJ databases">
        <title>A novel bacterium of genus Paenibacillus, isolated from South China Sea.</title>
        <authorList>
            <person name="Huang H."/>
            <person name="Mo K."/>
            <person name="Hu Y."/>
        </authorList>
    </citation>
    <scope>NUCLEOTIDE SEQUENCE</scope>
    <source>
        <strain evidence="7">IB182363</strain>
    </source>
</reference>
<evidence type="ECO:0000256" key="1">
    <source>
        <dbReference type="ARBA" id="ARBA00022475"/>
    </source>
</evidence>
<keyword evidence="5" id="KW-0449">Lipoprotein</keyword>
<dbReference type="SUPFAM" id="SSF53850">
    <property type="entry name" value="Periplasmic binding protein-like II"/>
    <property type="match status" value="1"/>
</dbReference>
<name>A0A927CF51_9BACL</name>
<dbReference type="Proteomes" id="UP000639396">
    <property type="component" value="Unassembled WGS sequence"/>
</dbReference>
<feature type="signal peptide" evidence="6">
    <location>
        <begin position="1"/>
        <end position="19"/>
    </location>
</feature>
<dbReference type="Pfam" id="PF01547">
    <property type="entry name" value="SBP_bac_1"/>
    <property type="match status" value="1"/>
</dbReference>
<accession>A0A927CF51</accession>
<evidence type="ECO:0000313" key="8">
    <source>
        <dbReference type="Proteomes" id="UP000639396"/>
    </source>
</evidence>
<dbReference type="Gene3D" id="3.40.190.10">
    <property type="entry name" value="Periplasmic binding protein-like II"/>
    <property type="match status" value="2"/>
</dbReference>
<keyword evidence="4" id="KW-0564">Palmitate</keyword>
<keyword evidence="8" id="KW-1185">Reference proteome</keyword>
<gene>
    <name evidence="7" type="ORF">IDH45_26350</name>
</gene>
<dbReference type="InterPro" id="IPR050490">
    <property type="entry name" value="Bact_solute-bd_prot1"/>
</dbReference>
<comment type="caution">
    <text evidence="7">The sequence shown here is derived from an EMBL/GenBank/DDBJ whole genome shotgun (WGS) entry which is preliminary data.</text>
</comment>
<evidence type="ECO:0000256" key="3">
    <source>
        <dbReference type="ARBA" id="ARBA00023136"/>
    </source>
</evidence>
<dbReference type="PANTHER" id="PTHR43649:SF33">
    <property type="entry name" value="POLYGALACTURONAN_RHAMNOGALACTURONAN-BINDING PROTEIN YTCQ"/>
    <property type="match status" value="1"/>
</dbReference>
<dbReference type="PROSITE" id="PS51257">
    <property type="entry name" value="PROKAR_LIPOPROTEIN"/>
    <property type="match status" value="1"/>
</dbReference>
<proteinExistence type="predicted"/>